<proteinExistence type="inferred from homology"/>
<evidence type="ECO:0000313" key="4">
    <source>
        <dbReference type="EMBL" id="CAD7636820.1"/>
    </source>
</evidence>
<accession>A0A7R9L861</accession>
<organism evidence="4">
    <name type="scientific">Medioppia subpectinata</name>
    <dbReference type="NCBI Taxonomy" id="1979941"/>
    <lineage>
        <taxon>Eukaryota</taxon>
        <taxon>Metazoa</taxon>
        <taxon>Ecdysozoa</taxon>
        <taxon>Arthropoda</taxon>
        <taxon>Chelicerata</taxon>
        <taxon>Arachnida</taxon>
        <taxon>Acari</taxon>
        <taxon>Acariformes</taxon>
        <taxon>Sarcoptiformes</taxon>
        <taxon>Oribatida</taxon>
        <taxon>Brachypylina</taxon>
        <taxon>Oppioidea</taxon>
        <taxon>Oppiidae</taxon>
        <taxon>Medioppia</taxon>
    </lineage>
</organism>
<dbReference type="EMBL" id="CAJPIZ010019074">
    <property type="protein sequence ID" value="CAG2116796.1"/>
    <property type="molecule type" value="Genomic_DNA"/>
</dbReference>
<dbReference type="PANTHER" id="PTHR11783">
    <property type="entry name" value="SULFOTRANSFERASE SULT"/>
    <property type="match status" value="1"/>
</dbReference>
<comment type="similarity">
    <text evidence="1">Belongs to the sulfotransferase 1 family.</text>
</comment>
<dbReference type="Proteomes" id="UP000759131">
    <property type="component" value="Unassembled WGS sequence"/>
</dbReference>
<dbReference type="Gene3D" id="3.40.50.300">
    <property type="entry name" value="P-loop containing nucleotide triphosphate hydrolases"/>
    <property type="match status" value="1"/>
</dbReference>
<name>A0A7R9L861_9ACAR</name>
<reference evidence="4" key="1">
    <citation type="submission" date="2020-11" db="EMBL/GenBank/DDBJ databases">
        <authorList>
            <person name="Tran Van P."/>
        </authorList>
    </citation>
    <scope>NUCLEOTIDE SEQUENCE</scope>
</reference>
<keyword evidence="2" id="KW-0808">Transferase</keyword>
<gene>
    <name evidence="4" type="ORF">OSB1V03_LOCUS16752</name>
</gene>
<dbReference type="Pfam" id="PF00685">
    <property type="entry name" value="Sulfotransfer_1"/>
    <property type="match status" value="1"/>
</dbReference>
<dbReference type="OrthoDB" id="205623at2759"/>
<evidence type="ECO:0000256" key="1">
    <source>
        <dbReference type="ARBA" id="ARBA00005771"/>
    </source>
</evidence>
<evidence type="ECO:0000313" key="5">
    <source>
        <dbReference type="Proteomes" id="UP000759131"/>
    </source>
</evidence>
<dbReference type="AlphaFoldDB" id="A0A7R9L861"/>
<dbReference type="SUPFAM" id="SSF52540">
    <property type="entry name" value="P-loop containing nucleoside triphosphate hydrolases"/>
    <property type="match status" value="1"/>
</dbReference>
<dbReference type="InterPro" id="IPR027417">
    <property type="entry name" value="P-loop_NTPase"/>
</dbReference>
<feature type="domain" description="Sulfotransferase" evidence="3">
    <location>
        <begin position="81"/>
        <end position="213"/>
    </location>
</feature>
<dbReference type="GO" id="GO:0008146">
    <property type="term" value="F:sulfotransferase activity"/>
    <property type="evidence" value="ECO:0007669"/>
    <property type="project" value="InterPro"/>
</dbReference>
<dbReference type="InterPro" id="IPR000863">
    <property type="entry name" value="Sulfotransferase_dom"/>
</dbReference>
<dbReference type="EMBL" id="OC873649">
    <property type="protein sequence ID" value="CAD7636820.1"/>
    <property type="molecule type" value="Genomic_DNA"/>
</dbReference>
<evidence type="ECO:0000256" key="2">
    <source>
        <dbReference type="ARBA" id="ARBA00022679"/>
    </source>
</evidence>
<protein>
    <recommendedName>
        <fullName evidence="3">Sulfotransferase domain-containing protein</fullName>
    </recommendedName>
</protein>
<sequence>MKGLKQSFKKLGRSKSIASVGSGGQGWDGQEKEALIDRSIKRVAYLESFPKVIDYMGYELPGDVINPKVLDNIQDLDVRESDIFIVSYPQSGASAVEELVLKLVDKMLEKQPQGRRQRSASVSRLEAAHPYGHLRWLNALKSPRILASNLPLALMPDSVKTPVCKIIYVLRNPKDQSVSYYYQHRVKGILSSFDDFISLYMCGHLLYGDYFSHS</sequence>
<evidence type="ECO:0000259" key="3">
    <source>
        <dbReference type="Pfam" id="PF00685"/>
    </source>
</evidence>
<keyword evidence="5" id="KW-1185">Reference proteome</keyword>